<evidence type="ECO:0000256" key="1">
    <source>
        <dbReference type="SAM" id="Coils"/>
    </source>
</evidence>
<gene>
    <name evidence="3" type="ORF">BCR38DRAFT_24889</name>
</gene>
<sequence>MNRIANARLASFRAPIRAQPSSPTTRFYSNSPSTPPKPSNYTAFYKTFGRPIAKVVLTAIFTYQLAYYAWTRLEHKEIKEEMLGLTATIAELEARVELLEKAKANKTKT</sequence>
<protein>
    <submittedName>
        <fullName evidence="3">Uncharacterized protein</fullName>
    </submittedName>
</protein>
<dbReference type="GeneID" id="63770649"/>
<feature type="coiled-coil region" evidence="1">
    <location>
        <begin position="75"/>
        <end position="109"/>
    </location>
</feature>
<evidence type="ECO:0000313" key="4">
    <source>
        <dbReference type="Proteomes" id="UP000193689"/>
    </source>
</evidence>
<keyword evidence="4" id="KW-1185">Reference proteome</keyword>
<dbReference type="AlphaFoldDB" id="A0A1Y2EL25"/>
<dbReference type="RefSeq" id="XP_040721578.1">
    <property type="nucleotide sequence ID" value="XM_040854437.1"/>
</dbReference>
<evidence type="ECO:0000256" key="2">
    <source>
        <dbReference type="SAM" id="MobiDB-lite"/>
    </source>
</evidence>
<proteinExistence type="predicted"/>
<dbReference type="OrthoDB" id="2120024at2759"/>
<comment type="caution">
    <text evidence="3">The sequence shown here is derived from an EMBL/GenBank/DDBJ whole genome shotgun (WGS) entry which is preliminary data.</text>
</comment>
<keyword evidence="1" id="KW-0175">Coiled coil</keyword>
<name>A0A1Y2EL25_9PEZI</name>
<accession>A0A1Y2EL25</accession>
<dbReference type="InParanoid" id="A0A1Y2EL25"/>
<dbReference type="Proteomes" id="UP000193689">
    <property type="component" value="Unassembled WGS sequence"/>
</dbReference>
<reference evidence="3 4" key="1">
    <citation type="submission" date="2016-07" db="EMBL/GenBank/DDBJ databases">
        <title>Pervasive Adenine N6-methylation of Active Genes in Fungi.</title>
        <authorList>
            <consortium name="DOE Joint Genome Institute"/>
            <person name="Mondo S.J."/>
            <person name="Dannebaum R.O."/>
            <person name="Kuo R.C."/>
            <person name="Labutti K."/>
            <person name="Haridas S."/>
            <person name="Kuo A."/>
            <person name="Salamov A."/>
            <person name="Ahrendt S.R."/>
            <person name="Lipzen A."/>
            <person name="Sullivan W."/>
            <person name="Andreopoulos W.B."/>
            <person name="Clum A."/>
            <person name="Lindquist E."/>
            <person name="Daum C."/>
            <person name="Ramamoorthy G.K."/>
            <person name="Gryganskyi A."/>
            <person name="Culley D."/>
            <person name="Magnuson J.K."/>
            <person name="James T.Y."/>
            <person name="O'Malley M.A."/>
            <person name="Stajich J.E."/>
            <person name="Spatafora J.W."/>
            <person name="Visel A."/>
            <person name="Grigoriev I.V."/>
        </authorList>
    </citation>
    <scope>NUCLEOTIDE SEQUENCE [LARGE SCALE GENOMIC DNA]</scope>
    <source>
        <strain evidence="3 4">CBS 129021</strain>
    </source>
</reference>
<evidence type="ECO:0000313" key="3">
    <source>
        <dbReference type="EMBL" id="ORY71986.1"/>
    </source>
</evidence>
<feature type="region of interest" description="Disordered" evidence="2">
    <location>
        <begin position="19"/>
        <end position="38"/>
    </location>
</feature>
<dbReference type="EMBL" id="MCFJ01000001">
    <property type="protein sequence ID" value="ORY71986.1"/>
    <property type="molecule type" value="Genomic_DNA"/>
</dbReference>
<organism evidence="3 4">
    <name type="scientific">Pseudomassariella vexata</name>
    <dbReference type="NCBI Taxonomy" id="1141098"/>
    <lineage>
        <taxon>Eukaryota</taxon>
        <taxon>Fungi</taxon>
        <taxon>Dikarya</taxon>
        <taxon>Ascomycota</taxon>
        <taxon>Pezizomycotina</taxon>
        <taxon>Sordariomycetes</taxon>
        <taxon>Xylariomycetidae</taxon>
        <taxon>Amphisphaeriales</taxon>
        <taxon>Pseudomassariaceae</taxon>
        <taxon>Pseudomassariella</taxon>
    </lineage>
</organism>